<comment type="catalytic activity">
    <reaction evidence="7">
        <text>S-hexadecanoyl-N-acetylcysteamine + H2O = N-acetylcysteamine + hexadecanoate + H(+)</text>
        <dbReference type="Rhea" id="RHEA:84099"/>
        <dbReference type="ChEBI" id="CHEBI:7896"/>
        <dbReference type="ChEBI" id="CHEBI:15377"/>
        <dbReference type="ChEBI" id="CHEBI:15378"/>
        <dbReference type="ChEBI" id="CHEBI:74410"/>
        <dbReference type="ChEBI" id="CHEBI:233601"/>
    </reaction>
</comment>
<sequence>MLLKLLTLTAFASAYKPVLVLHGITGDAAQYENFVADLEALHPGTNATALAVFEDIPGSLPNLNFQVSRIASDISTLTSSDPSLYSEGFHLVCHSQGALICRCLTEYMDGGKINTLVSMAGPQLGVYDDAFFSFFPSRLGELTLEEIYRLAYTPAFQKSLSVANMWSDPNHVEEYIKGNDFLPKFNGLVSHDDKARFKDNFLSLTKAVFTVGSQGSETFDGGIGPWESGVFSYYDDKGGFVDMREQEVYKEDTFGLRTMDERGDLEIVVVDGVEHNEWFNNKEVYVKYVFPHLD</sequence>
<dbReference type="Gene3D" id="3.40.50.1820">
    <property type="entry name" value="alpha/beta hydrolase"/>
    <property type="match status" value="1"/>
</dbReference>
<dbReference type="EC" id="3.1.2.2" evidence="6"/>
<evidence type="ECO:0000256" key="7">
    <source>
        <dbReference type="ARBA" id="ARBA00093223"/>
    </source>
</evidence>
<dbReference type="PANTHER" id="PTHR11247:SF27">
    <property type="entry name" value="LYSOSOMAL THIOESTERASE PPT2"/>
    <property type="match status" value="1"/>
</dbReference>
<evidence type="ECO:0000256" key="2">
    <source>
        <dbReference type="ARBA" id="ARBA00022729"/>
    </source>
</evidence>
<keyword evidence="10" id="KW-1185">Reference proteome</keyword>
<dbReference type="GO" id="GO:0005764">
    <property type="term" value="C:lysosome"/>
    <property type="evidence" value="ECO:0007669"/>
    <property type="project" value="UniProtKB-SubCell"/>
</dbReference>
<reference evidence="10" key="1">
    <citation type="journal article" date="2023" name="Commun. Biol.">
        <title>Genome analysis of Parmales, the sister group of diatoms, reveals the evolutionary specialization of diatoms from phago-mixotrophs to photoautotrophs.</title>
        <authorList>
            <person name="Ban H."/>
            <person name="Sato S."/>
            <person name="Yoshikawa S."/>
            <person name="Yamada K."/>
            <person name="Nakamura Y."/>
            <person name="Ichinomiya M."/>
            <person name="Sato N."/>
            <person name="Blanc-Mathieu R."/>
            <person name="Endo H."/>
            <person name="Kuwata A."/>
            <person name="Ogata H."/>
        </authorList>
    </citation>
    <scope>NUCLEOTIDE SEQUENCE [LARGE SCALE GENOMIC DNA]</scope>
</reference>
<dbReference type="Proteomes" id="UP001165065">
    <property type="component" value="Unassembled WGS sequence"/>
</dbReference>
<dbReference type="InterPro" id="IPR029058">
    <property type="entry name" value="AB_hydrolase_fold"/>
</dbReference>
<accession>A0A9W7LCU4</accession>
<dbReference type="GO" id="GO:0016790">
    <property type="term" value="F:thiolester hydrolase activity"/>
    <property type="evidence" value="ECO:0007669"/>
    <property type="project" value="TreeGrafter"/>
</dbReference>
<dbReference type="EMBL" id="BRYA01000266">
    <property type="protein sequence ID" value="GMI45834.1"/>
    <property type="molecule type" value="Genomic_DNA"/>
</dbReference>
<gene>
    <name evidence="9" type="ORF">TrCOL_g4079</name>
</gene>
<keyword evidence="5" id="KW-0458">Lysosome</keyword>
<comment type="function">
    <text evidence="8">Catalyzes the cleavage of thioester bonds from S-palmitoyl-CoA or S-palmitoyl-N-acetylcysteamine (unbranched structures) but does not have activity against palmitoylcysteine or palmitoylated proteins, branched structures or bulky head groups. Conversely, hydrolyzes both long and short chain fatty acyl-CoA substrate.</text>
</comment>
<name>A0A9W7LCU4_9STRA</name>
<evidence type="ECO:0000256" key="8">
    <source>
        <dbReference type="ARBA" id="ARBA00093353"/>
    </source>
</evidence>
<dbReference type="AlphaFoldDB" id="A0A9W7LCU4"/>
<dbReference type="PANTHER" id="PTHR11247">
    <property type="entry name" value="PALMITOYL-PROTEIN THIOESTERASE/DOLICHYLDIPHOSPHATASE 1"/>
    <property type="match status" value="1"/>
</dbReference>
<protein>
    <recommendedName>
        <fullName evidence="6">palmitoyl-CoA hydrolase</fullName>
        <ecNumber evidence="6">3.1.2.2</ecNumber>
    </recommendedName>
</protein>
<evidence type="ECO:0000313" key="9">
    <source>
        <dbReference type="EMBL" id="GMI45834.1"/>
    </source>
</evidence>
<keyword evidence="2" id="KW-0732">Signal</keyword>
<evidence type="ECO:0000256" key="5">
    <source>
        <dbReference type="ARBA" id="ARBA00023228"/>
    </source>
</evidence>
<dbReference type="Pfam" id="PF02089">
    <property type="entry name" value="Palm_thioest"/>
    <property type="match status" value="1"/>
</dbReference>
<evidence type="ECO:0000256" key="3">
    <source>
        <dbReference type="ARBA" id="ARBA00022801"/>
    </source>
</evidence>
<evidence type="ECO:0000256" key="6">
    <source>
        <dbReference type="ARBA" id="ARBA00038848"/>
    </source>
</evidence>
<keyword evidence="4" id="KW-0325">Glycoprotein</keyword>
<evidence type="ECO:0000313" key="10">
    <source>
        <dbReference type="Proteomes" id="UP001165065"/>
    </source>
</evidence>
<organism evidence="9 10">
    <name type="scientific">Triparma columacea</name>
    <dbReference type="NCBI Taxonomy" id="722753"/>
    <lineage>
        <taxon>Eukaryota</taxon>
        <taxon>Sar</taxon>
        <taxon>Stramenopiles</taxon>
        <taxon>Ochrophyta</taxon>
        <taxon>Bolidophyceae</taxon>
        <taxon>Parmales</taxon>
        <taxon>Triparmaceae</taxon>
        <taxon>Triparma</taxon>
    </lineage>
</organism>
<comment type="subcellular location">
    <subcellularLocation>
        <location evidence="1">Lysosome</location>
    </subcellularLocation>
</comment>
<comment type="caution">
    <text evidence="9">The sequence shown here is derived from an EMBL/GenBank/DDBJ whole genome shotgun (WGS) entry which is preliminary data.</text>
</comment>
<dbReference type="OrthoDB" id="155976at2759"/>
<dbReference type="SUPFAM" id="SSF53474">
    <property type="entry name" value="alpha/beta-Hydrolases"/>
    <property type="match status" value="1"/>
</dbReference>
<evidence type="ECO:0000256" key="4">
    <source>
        <dbReference type="ARBA" id="ARBA00023180"/>
    </source>
</evidence>
<proteinExistence type="predicted"/>
<keyword evidence="3" id="KW-0378">Hydrolase</keyword>
<evidence type="ECO:0000256" key="1">
    <source>
        <dbReference type="ARBA" id="ARBA00004371"/>
    </source>
</evidence>